<organism evidence="1 2">
    <name type="scientific">Chitinophaga costaii</name>
    <dbReference type="NCBI Taxonomy" id="1335309"/>
    <lineage>
        <taxon>Bacteria</taxon>
        <taxon>Pseudomonadati</taxon>
        <taxon>Bacteroidota</taxon>
        <taxon>Chitinophagia</taxon>
        <taxon>Chitinophagales</taxon>
        <taxon>Chitinophagaceae</taxon>
        <taxon>Chitinophaga</taxon>
    </lineage>
</organism>
<dbReference type="EMBL" id="FMAR01000008">
    <property type="protein sequence ID" value="SCC43740.1"/>
    <property type="molecule type" value="Genomic_DNA"/>
</dbReference>
<gene>
    <name evidence="1" type="ORF">GA0116948_108165</name>
</gene>
<evidence type="ECO:0000313" key="1">
    <source>
        <dbReference type="EMBL" id="SCC43740.1"/>
    </source>
</evidence>
<keyword evidence="2" id="KW-1185">Reference proteome</keyword>
<protein>
    <submittedName>
        <fullName evidence="1">Uncharacterized protein</fullName>
    </submittedName>
</protein>
<dbReference type="Proteomes" id="UP000242818">
    <property type="component" value="Unassembled WGS sequence"/>
</dbReference>
<proteinExistence type="predicted"/>
<sequence>MGALFTVLLLETKEHVGQHFNPLAEKNINEAKSLLQHCGISV</sequence>
<evidence type="ECO:0000313" key="2">
    <source>
        <dbReference type="Proteomes" id="UP000242818"/>
    </source>
</evidence>
<name>A0A1C4EJR3_9BACT</name>
<reference evidence="1 2" key="1">
    <citation type="submission" date="2016-08" db="EMBL/GenBank/DDBJ databases">
        <authorList>
            <person name="Seilhamer J.J."/>
        </authorList>
    </citation>
    <scope>NUCLEOTIDE SEQUENCE [LARGE SCALE GENOMIC DNA]</scope>
    <source>
        <strain evidence="1 2">A37T2</strain>
    </source>
</reference>
<dbReference type="AlphaFoldDB" id="A0A1C4EJR3"/>
<accession>A0A1C4EJR3</accession>